<dbReference type="Pfam" id="PF13516">
    <property type="entry name" value="LRR_6"/>
    <property type="match status" value="3"/>
</dbReference>
<feature type="compositionally biased region" description="Polar residues" evidence="1">
    <location>
        <begin position="488"/>
        <end position="505"/>
    </location>
</feature>
<reference evidence="2 3" key="1">
    <citation type="submission" date="2024-02" db="EMBL/GenBank/DDBJ databases">
        <title>Chromosome-scale genome assembly of the rough periwinkle Littorina saxatilis.</title>
        <authorList>
            <person name="De Jode A."/>
            <person name="Faria R."/>
            <person name="Formenti G."/>
            <person name="Sims Y."/>
            <person name="Smith T.P."/>
            <person name="Tracey A."/>
            <person name="Wood J.M.D."/>
            <person name="Zagrodzka Z.B."/>
            <person name="Johannesson K."/>
            <person name="Butlin R.K."/>
            <person name="Leder E.H."/>
        </authorList>
    </citation>
    <scope>NUCLEOTIDE SEQUENCE [LARGE SCALE GENOMIC DNA]</scope>
    <source>
        <strain evidence="2">Snail1</strain>
        <tissue evidence="2">Muscle</tissue>
    </source>
</reference>
<evidence type="ECO:0000313" key="3">
    <source>
        <dbReference type="Proteomes" id="UP001374579"/>
    </source>
</evidence>
<feature type="compositionally biased region" description="Basic residues" evidence="1">
    <location>
        <begin position="98"/>
        <end position="107"/>
    </location>
</feature>
<feature type="compositionally biased region" description="Basic and acidic residues" evidence="1">
    <location>
        <begin position="108"/>
        <end position="117"/>
    </location>
</feature>
<sequence length="646" mass="72716">MAKLRWRQSIAPPFQNLLKHEKTKSGKLGTKLLKFDPQDGEEEPEEPFDFGTMGNFEEDFNRVCRRKQFLFTPNIVPRPHPPCQPEMAKRGYRIQDKKTKKMTKQRQKANDHRESSPGRRGKSQNHLDRKTRTNSRVNKDELTNVSPELELHSRHGSSSDVPARVKGDEMLCMVDSTEFRLQFTTNHHHHQPITYTTKNKLEYFTPCIQVEKAVPNDGTTVTEIYIRGWKVDGAMMDVFQLCWPRLSDLRLVHMWNTALDPTTFASLASFLPLCVSLNTLVLDNNKLTNCPVSRLLTENSLLEHLSLRFCELSDIEAASIGAHLVRPNHRLITLNLSNNRIGNQGTIKIAEGLRVNRTLLVLNLAFNCIADDGIAALSVALTLFPLSHEQLVERRRLISRKEMAVIARQHLLTFNQSVSNKRGSAIGISASRKNSVSIKERKTSTSQRGRDSKDISNLQKEIKLSVKPPSKGSPHAKSKAKGDKSESSRLGQADTQNTKLRVNSPKSKHRKRSYSIPVDVSDEVDPAIEAFNNSPLTDVGYLRGDELLVPGNRALISLNVSRNKVGERGLRALLGAVEDQGKPIHGSRQTSKGLRRLVVHRNAAPDNSPSVLAIHRYMRLRDPFFHSPCIDLTRLSVTPCSMPLAL</sequence>
<evidence type="ECO:0000256" key="1">
    <source>
        <dbReference type="SAM" id="MobiDB-lite"/>
    </source>
</evidence>
<dbReference type="PANTHER" id="PTHR46984">
    <property type="entry name" value="LEUCINE-RICH REPEAT-CONTAINING PROTEIN 71"/>
    <property type="match status" value="1"/>
</dbReference>
<name>A0AAN9B1Z1_9CAEN</name>
<dbReference type="InterPro" id="IPR032675">
    <property type="entry name" value="LRR_dom_sf"/>
</dbReference>
<feature type="region of interest" description="Disordered" evidence="1">
    <location>
        <begin position="76"/>
        <end position="162"/>
    </location>
</feature>
<feature type="compositionally biased region" description="Basic and acidic residues" evidence="1">
    <location>
        <begin position="87"/>
        <end position="97"/>
    </location>
</feature>
<dbReference type="EMBL" id="JBAMIC010000013">
    <property type="protein sequence ID" value="KAK7097740.1"/>
    <property type="molecule type" value="Genomic_DNA"/>
</dbReference>
<dbReference type="InterPro" id="IPR001611">
    <property type="entry name" value="Leu-rich_rpt"/>
</dbReference>
<gene>
    <name evidence="2" type="ORF">V1264_004674</name>
</gene>
<feature type="compositionally biased region" description="Basic and acidic residues" evidence="1">
    <location>
        <begin position="125"/>
        <end position="142"/>
    </location>
</feature>
<keyword evidence="3" id="KW-1185">Reference proteome</keyword>
<dbReference type="Proteomes" id="UP001374579">
    <property type="component" value="Unassembled WGS sequence"/>
</dbReference>
<protein>
    <recommendedName>
        <fullName evidence="4">Leucine-rich repeat-containing protein 71</fullName>
    </recommendedName>
</protein>
<dbReference type="SUPFAM" id="SSF52047">
    <property type="entry name" value="RNI-like"/>
    <property type="match status" value="1"/>
</dbReference>
<evidence type="ECO:0000313" key="2">
    <source>
        <dbReference type="EMBL" id="KAK7097740.1"/>
    </source>
</evidence>
<dbReference type="Gene3D" id="3.80.10.10">
    <property type="entry name" value="Ribonuclease Inhibitor"/>
    <property type="match status" value="1"/>
</dbReference>
<evidence type="ECO:0008006" key="4">
    <source>
        <dbReference type="Google" id="ProtNLM"/>
    </source>
</evidence>
<dbReference type="PANTHER" id="PTHR46984:SF1">
    <property type="entry name" value="LEUCINE-RICH REPEAT-CONTAINING PROTEIN 71"/>
    <property type="match status" value="1"/>
</dbReference>
<dbReference type="AlphaFoldDB" id="A0AAN9B1Z1"/>
<accession>A0AAN9B1Z1</accession>
<feature type="region of interest" description="Disordered" evidence="1">
    <location>
        <begin position="431"/>
        <end position="515"/>
    </location>
</feature>
<dbReference type="InterPro" id="IPR053040">
    <property type="entry name" value="LRR-containing_protein_71"/>
</dbReference>
<feature type="compositionally biased region" description="Basic and acidic residues" evidence="1">
    <location>
        <begin position="438"/>
        <end position="464"/>
    </location>
</feature>
<organism evidence="2 3">
    <name type="scientific">Littorina saxatilis</name>
    <dbReference type="NCBI Taxonomy" id="31220"/>
    <lineage>
        <taxon>Eukaryota</taxon>
        <taxon>Metazoa</taxon>
        <taxon>Spiralia</taxon>
        <taxon>Lophotrochozoa</taxon>
        <taxon>Mollusca</taxon>
        <taxon>Gastropoda</taxon>
        <taxon>Caenogastropoda</taxon>
        <taxon>Littorinimorpha</taxon>
        <taxon>Littorinoidea</taxon>
        <taxon>Littorinidae</taxon>
        <taxon>Littorina</taxon>
    </lineage>
</organism>
<proteinExistence type="predicted"/>
<comment type="caution">
    <text evidence="2">The sequence shown here is derived from an EMBL/GenBank/DDBJ whole genome shotgun (WGS) entry which is preliminary data.</text>
</comment>
<dbReference type="SMART" id="SM00368">
    <property type="entry name" value="LRR_RI"/>
    <property type="match status" value="3"/>
</dbReference>